<gene>
    <name evidence="2" type="ORF">GXP67_22875</name>
</gene>
<dbReference type="EMBL" id="CP048222">
    <property type="protein sequence ID" value="QHT69276.1"/>
    <property type="molecule type" value="Genomic_DNA"/>
</dbReference>
<dbReference type="Proteomes" id="UP000480178">
    <property type="component" value="Chromosome"/>
</dbReference>
<reference evidence="2 3" key="1">
    <citation type="submission" date="2020-01" db="EMBL/GenBank/DDBJ databases">
        <authorList>
            <person name="Kim M.K."/>
        </authorList>
    </citation>
    <scope>NUCLEOTIDE SEQUENCE [LARGE SCALE GENOMIC DNA]</scope>
    <source>
        <strain evidence="2 3">172606-1</strain>
    </source>
</reference>
<keyword evidence="3" id="KW-1185">Reference proteome</keyword>
<dbReference type="AlphaFoldDB" id="A0A6C0GMK7"/>
<name>A0A6C0GMK7_9BACT</name>
<dbReference type="KEGG" id="rhoz:GXP67_22875"/>
<evidence type="ECO:0000256" key="1">
    <source>
        <dbReference type="SAM" id="SignalP"/>
    </source>
</evidence>
<evidence type="ECO:0000313" key="2">
    <source>
        <dbReference type="EMBL" id="QHT69276.1"/>
    </source>
</evidence>
<dbReference type="RefSeq" id="WP_162445265.1">
    <property type="nucleotide sequence ID" value="NZ_CP048222.1"/>
</dbReference>
<proteinExistence type="predicted"/>
<keyword evidence="1" id="KW-0732">Signal</keyword>
<protein>
    <recommendedName>
        <fullName evidence="4">Outer membrane protein beta-barrel domain-containing protein</fullName>
    </recommendedName>
</protein>
<organism evidence="2 3">
    <name type="scientific">Rhodocytophaga rosea</name>
    <dbReference type="NCBI Taxonomy" id="2704465"/>
    <lineage>
        <taxon>Bacteria</taxon>
        <taxon>Pseudomonadati</taxon>
        <taxon>Bacteroidota</taxon>
        <taxon>Cytophagia</taxon>
        <taxon>Cytophagales</taxon>
        <taxon>Rhodocytophagaceae</taxon>
        <taxon>Rhodocytophaga</taxon>
    </lineage>
</organism>
<accession>A0A6C0GMK7</accession>
<sequence>MKNFLALVCIIFLSGTSGICADSTATAFRKNIIFLEAGGKGPVYSLNYERIFRQGKKLSYSYRLGFSILREDFSVPVAFTAFTSPGSHHLELSLGLTPEVHKYRTFLSGDNLSDKYLYITPGIGYRYQKREGRLMVSAGVSPLIFFDPPSDDVFNVKPEFKPSAQLALGFCF</sequence>
<evidence type="ECO:0008006" key="4">
    <source>
        <dbReference type="Google" id="ProtNLM"/>
    </source>
</evidence>
<evidence type="ECO:0000313" key="3">
    <source>
        <dbReference type="Proteomes" id="UP000480178"/>
    </source>
</evidence>
<feature type="chain" id="PRO_5025542909" description="Outer membrane protein beta-barrel domain-containing protein" evidence="1">
    <location>
        <begin position="22"/>
        <end position="172"/>
    </location>
</feature>
<feature type="signal peptide" evidence="1">
    <location>
        <begin position="1"/>
        <end position="21"/>
    </location>
</feature>